<evidence type="ECO:0000256" key="1">
    <source>
        <dbReference type="ARBA" id="ARBA00044504"/>
    </source>
</evidence>
<evidence type="ECO:0000313" key="3">
    <source>
        <dbReference type="Proteomes" id="UP000824120"/>
    </source>
</evidence>
<dbReference type="EMBL" id="JACXVP010000002">
    <property type="protein sequence ID" value="KAG5621128.1"/>
    <property type="molecule type" value="Genomic_DNA"/>
</dbReference>
<accession>A0A9J6A9L8</accession>
<comment type="caution">
    <text evidence="2">The sequence shown here is derived from an EMBL/GenBank/DDBJ whole genome shotgun (WGS) entry which is preliminary data.</text>
</comment>
<proteinExistence type="inferred from homology"/>
<organism evidence="2 3">
    <name type="scientific">Solanum commersonii</name>
    <name type="common">Commerson's wild potato</name>
    <name type="synonym">Commerson's nightshade</name>
    <dbReference type="NCBI Taxonomy" id="4109"/>
    <lineage>
        <taxon>Eukaryota</taxon>
        <taxon>Viridiplantae</taxon>
        <taxon>Streptophyta</taxon>
        <taxon>Embryophyta</taxon>
        <taxon>Tracheophyta</taxon>
        <taxon>Spermatophyta</taxon>
        <taxon>Magnoliopsida</taxon>
        <taxon>eudicotyledons</taxon>
        <taxon>Gunneridae</taxon>
        <taxon>Pentapetalae</taxon>
        <taxon>asterids</taxon>
        <taxon>lamiids</taxon>
        <taxon>Solanales</taxon>
        <taxon>Solanaceae</taxon>
        <taxon>Solanoideae</taxon>
        <taxon>Solaneae</taxon>
        <taxon>Solanum</taxon>
    </lineage>
</organism>
<keyword evidence="3" id="KW-1185">Reference proteome</keyword>
<gene>
    <name evidence="2" type="ORF">H5410_006346</name>
</gene>
<dbReference type="InterPro" id="IPR036259">
    <property type="entry name" value="MFS_trans_sf"/>
</dbReference>
<evidence type="ECO:0000313" key="2">
    <source>
        <dbReference type="EMBL" id="KAG5621128.1"/>
    </source>
</evidence>
<protein>
    <submittedName>
        <fullName evidence="2">Uncharacterized protein</fullName>
    </submittedName>
</protein>
<dbReference type="OrthoDB" id="8120565at2759"/>
<sequence>MEILRLLSTIALWWETYMGFGPMYNYKLSFCDVFQSWAWSCYLVYTAKIFPLKFRGLGVGIVNYFLHVCWDIGVGFDLFFFYFLPETKGWSLEEMKALFVGIYY</sequence>
<dbReference type="SUPFAM" id="SSF103473">
    <property type="entry name" value="MFS general substrate transporter"/>
    <property type="match status" value="1"/>
</dbReference>
<dbReference type="Proteomes" id="UP000824120">
    <property type="component" value="Chromosome 2"/>
</dbReference>
<reference evidence="2 3" key="1">
    <citation type="submission" date="2020-09" db="EMBL/GenBank/DDBJ databases">
        <title>De no assembly of potato wild relative species, Solanum commersonii.</title>
        <authorList>
            <person name="Cho K."/>
        </authorList>
    </citation>
    <scope>NUCLEOTIDE SEQUENCE [LARGE SCALE GENOMIC DNA]</scope>
    <source>
        <strain evidence="2">LZ3.2</strain>
        <tissue evidence="2">Leaf</tissue>
    </source>
</reference>
<name>A0A9J6A9L8_SOLCO</name>
<comment type="similarity">
    <text evidence="1">Belongs to the major facilitator superfamily. Phosphate:H(+) symporter (TC 2.A.1.9) family.</text>
</comment>
<dbReference type="AlphaFoldDB" id="A0A9J6A9L8"/>
<dbReference type="Gene3D" id="1.20.1250.20">
    <property type="entry name" value="MFS general substrate transporter like domains"/>
    <property type="match status" value="1"/>
</dbReference>